<reference evidence="7 8" key="1">
    <citation type="submission" date="2016-08" db="EMBL/GenBank/DDBJ databases">
        <title>A Parts List for Fungal Cellulosomes Revealed by Comparative Genomics.</title>
        <authorList>
            <consortium name="DOE Joint Genome Institute"/>
            <person name="Haitjema C.H."/>
            <person name="Gilmore S.P."/>
            <person name="Henske J.K."/>
            <person name="Solomon K.V."/>
            <person name="De Groot R."/>
            <person name="Kuo A."/>
            <person name="Mondo S.J."/>
            <person name="Salamov A.A."/>
            <person name="Labutti K."/>
            <person name="Zhao Z."/>
            <person name="Chiniquy J."/>
            <person name="Barry K."/>
            <person name="Brewer H.M."/>
            <person name="Purvine S.O."/>
            <person name="Wright A.T."/>
            <person name="Boxma B."/>
            <person name="Van Alen T."/>
            <person name="Hackstein J.H."/>
            <person name="Baker S.E."/>
            <person name="Grigoriev I.V."/>
            <person name="O'Malley M.A."/>
        </authorList>
    </citation>
    <scope>NUCLEOTIDE SEQUENCE [LARGE SCALE GENOMIC DNA]</scope>
    <source>
        <strain evidence="7 8">G1</strain>
    </source>
</reference>
<evidence type="ECO:0000256" key="3">
    <source>
        <dbReference type="ARBA" id="ARBA00022989"/>
    </source>
</evidence>
<evidence type="ECO:0000256" key="4">
    <source>
        <dbReference type="ARBA" id="ARBA00023136"/>
    </source>
</evidence>
<dbReference type="Proteomes" id="UP000193920">
    <property type="component" value="Unassembled WGS sequence"/>
</dbReference>
<comment type="caution">
    <text evidence="7">The sequence shown here is derived from an EMBL/GenBank/DDBJ whole genome shotgun (WGS) entry which is preliminary data.</text>
</comment>
<protein>
    <submittedName>
        <fullName evidence="7">Uncharacterized protein</fullName>
    </submittedName>
</protein>
<dbReference type="InterPro" id="IPR052786">
    <property type="entry name" value="Spore_wall_assembly"/>
</dbReference>
<feature type="transmembrane region" description="Helical" evidence="6">
    <location>
        <begin position="27"/>
        <end position="47"/>
    </location>
</feature>
<dbReference type="InterPro" id="IPR059112">
    <property type="entry name" value="CysZ/EI24"/>
</dbReference>
<proteinExistence type="predicted"/>
<feature type="transmembrane region" description="Helical" evidence="6">
    <location>
        <begin position="67"/>
        <end position="93"/>
    </location>
</feature>
<dbReference type="EMBL" id="MCOG01000007">
    <property type="protein sequence ID" value="ORY83349.1"/>
    <property type="molecule type" value="Genomic_DNA"/>
</dbReference>
<name>A0A1Y2FHE4_9FUNG</name>
<evidence type="ECO:0000313" key="8">
    <source>
        <dbReference type="Proteomes" id="UP000193920"/>
    </source>
</evidence>
<comment type="subcellular location">
    <subcellularLocation>
        <location evidence="1">Membrane</location>
        <topology evidence="1">Multi-pass membrane protein</topology>
    </subcellularLocation>
</comment>
<evidence type="ECO:0000256" key="1">
    <source>
        <dbReference type="ARBA" id="ARBA00004141"/>
    </source>
</evidence>
<feature type="region of interest" description="Disordered" evidence="5">
    <location>
        <begin position="238"/>
        <end position="284"/>
    </location>
</feature>
<dbReference type="AlphaFoldDB" id="A0A1Y2FHE4"/>
<feature type="transmembrane region" description="Helical" evidence="6">
    <location>
        <begin position="134"/>
        <end position="160"/>
    </location>
</feature>
<keyword evidence="4 6" id="KW-0472">Membrane</keyword>
<evidence type="ECO:0000256" key="2">
    <source>
        <dbReference type="ARBA" id="ARBA00022692"/>
    </source>
</evidence>
<dbReference type="Pfam" id="PF07264">
    <property type="entry name" value="EI24"/>
    <property type="match status" value="1"/>
</dbReference>
<gene>
    <name evidence="7" type="ORF">LY90DRAFT_499541</name>
</gene>
<feature type="compositionally biased region" description="Acidic residues" evidence="5">
    <location>
        <begin position="245"/>
        <end position="255"/>
    </location>
</feature>
<dbReference type="PANTHER" id="PTHR34292:SF2">
    <property type="entry name" value="OUTER SPORE WALL PROTEIN LDS1"/>
    <property type="match status" value="1"/>
</dbReference>
<evidence type="ECO:0000256" key="6">
    <source>
        <dbReference type="SAM" id="Phobius"/>
    </source>
</evidence>
<accession>A0A1Y2FHE4</accession>
<keyword evidence="2 6" id="KW-0812">Transmembrane</keyword>
<keyword evidence="8" id="KW-1185">Reference proteome</keyword>
<feature type="compositionally biased region" description="Polar residues" evidence="5">
    <location>
        <begin position="256"/>
        <end position="284"/>
    </location>
</feature>
<dbReference type="STRING" id="1754190.A0A1Y2FHE4"/>
<evidence type="ECO:0000256" key="5">
    <source>
        <dbReference type="SAM" id="MobiDB-lite"/>
    </source>
</evidence>
<organism evidence="7 8">
    <name type="scientific">Neocallimastix californiae</name>
    <dbReference type="NCBI Taxonomy" id="1754190"/>
    <lineage>
        <taxon>Eukaryota</taxon>
        <taxon>Fungi</taxon>
        <taxon>Fungi incertae sedis</taxon>
        <taxon>Chytridiomycota</taxon>
        <taxon>Chytridiomycota incertae sedis</taxon>
        <taxon>Neocallimastigomycetes</taxon>
        <taxon>Neocallimastigales</taxon>
        <taxon>Neocallimastigaceae</taxon>
        <taxon>Neocallimastix</taxon>
    </lineage>
</organism>
<keyword evidence="3 6" id="KW-1133">Transmembrane helix</keyword>
<evidence type="ECO:0000313" key="7">
    <source>
        <dbReference type="EMBL" id="ORY83349.1"/>
    </source>
</evidence>
<sequence length="284" mass="32949">MAINGYSYPFSGIIYLLKKKELRKNSYLPVFFSLVIDIVVLIVMFNFLNTPQYNLINERILPFFWPWLNHVINFIIIILEIFIISQIVINVFLGYFHEKAFDEVLVLQGCQYLLQQEESNCMKSIMRSIRLFQLIKILVAIFTLPLNFIPTLGTIAYYFFNGVIQGWDHQDRYFELKKIDSTSDQWQFIKAHFKNMCTFGIAAFFLESLPIIGNIFNITNAVGIALYDCHLEKKNGALDGKNSDDENETFGDDINQDTQPSPTQQLNYKNIQNYGSNGHNGKMN</sequence>
<dbReference type="OrthoDB" id="2107885at2759"/>
<dbReference type="PANTHER" id="PTHR34292">
    <property type="entry name" value="OUTER SPORE WALL PROTEIN LDS1"/>
    <property type="match status" value="1"/>
</dbReference>